<accession>A0A1X9PV70</accession>
<evidence type="ECO:0000313" key="3">
    <source>
        <dbReference type="EMBL" id="ASK39709.1"/>
    </source>
</evidence>
<dbReference type="PANTHER" id="PTHR34800:SF1">
    <property type="entry name" value="TETRAPYRROLE-BINDING PROTEIN, CHLOROPLASTIC"/>
    <property type="match status" value="1"/>
</dbReference>
<keyword evidence="2" id="KW-0150">Chloroplast</keyword>
<keyword evidence="2" id="KW-0934">Plastid</keyword>
<reference evidence="3" key="1">
    <citation type="journal article" date="2016" name="BMC Biol.">
        <title>Parallel evolution of highly conserved plastid genome architecture in red seaweeds and seed plants.</title>
        <authorList>
            <person name="Lee J."/>
            <person name="Cho C.H."/>
            <person name="Park S.I."/>
            <person name="Choi J.W."/>
            <person name="Song H.S."/>
            <person name="West J.A."/>
            <person name="Bhattacharya D."/>
            <person name="Yoon H.S."/>
        </authorList>
    </citation>
    <scope>NUCLEOTIDE SEQUENCE</scope>
</reference>
<dbReference type="InterPro" id="IPR008629">
    <property type="entry name" value="GUN4-like"/>
</dbReference>
<dbReference type="Gene3D" id="1.25.40.620">
    <property type="match status" value="1"/>
</dbReference>
<dbReference type="CDD" id="cd16383">
    <property type="entry name" value="GUN4"/>
    <property type="match status" value="1"/>
</dbReference>
<dbReference type="EMBL" id="KY709212">
    <property type="protein sequence ID" value="ARO91396.1"/>
    <property type="molecule type" value="Genomic_DNA"/>
</dbReference>
<reference evidence="3" key="3">
    <citation type="submission" date="2017-07" db="EMBL/GenBank/DDBJ databases">
        <authorList>
            <person name="Sun Z.S."/>
            <person name="Albrecht U."/>
            <person name="Echele G."/>
            <person name="Lee C.C."/>
        </authorList>
    </citation>
    <scope>NUCLEOTIDE SEQUENCE</scope>
</reference>
<dbReference type="EMBL" id="KX284728">
    <property type="protein sequence ID" value="ASK39709.1"/>
    <property type="molecule type" value="Genomic_DNA"/>
</dbReference>
<sequence length="232" mass="27145">MSKFSENLLELPCFSKSVSVQKKIEFITQIDLHDTDVLYAIYYFLENKILKHKELPDCVDGTLYKVLINSSNLQISNLIKDNFIDGLLPLNSTFYLHHSRLQDLLLKDNFQEADKFTATFLCLLADLKDRNWLYFSDVSKIAGLDLQIIDNMWKIYSQGKFGFSIQKQIWLNNNCNWDLLWDKLGWRKDNVLCRYPTDFVWNLNAPVGHLPLSNQLRGFQTLKALLNLDIWG</sequence>
<geneLocation type="plastid" evidence="2"/>
<proteinExistence type="predicted"/>
<feature type="domain" description="GUN4-like" evidence="1">
    <location>
        <begin position="97"/>
        <end position="227"/>
    </location>
</feature>
<dbReference type="GO" id="GO:0046906">
    <property type="term" value="F:tetrapyrrole binding"/>
    <property type="evidence" value="ECO:0007669"/>
    <property type="project" value="TreeGrafter"/>
</dbReference>
<dbReference type="PANTHER" id="PTHR34800">
    <property type="entry name" value="TETRAPYRROLE-BINDING PROTEIN, CHLOROPLASTIC"/>
    <property type="match status" value="1"/>
</dbReference>
<dbReference type="Gene3D" id="1.10.10.1770">
    <property type="entry name" value="Gun4-like"/>
    <property type="match status" value="1"/>
</dbReference>
<gene>
    <name evidence="2" type="primary">ycf53</name>
    <name evidence="3" type="ORF">Rhodc_177</name>
</gene>
<name>A0A1X9PV70_9RHOD</name>
<dbReference type="AlphaFoldDB" id="A0A1X9PV70"/>
<protein>
    <submittedName>
        <fullName evidence="2">Conserved hypothetical plastid protein</fullName>
    </submittedName>
</protein>
<dbReference type="InterPro" id="IPR037215">
    <property type="entry name" value="GUN4-like_sf"/>
</dbReference>
<evidence type="ECO:0000313" key="2">
    <source>
        <dbReference type="EMBL" id="ARO91396.1"/>
    </source>
</evidence>
<dbReference type="SUPFAM" id="SSF140869">
    <property type="entry name" value="GUN4-like"/>
    <property type="match status" value="1"/>
</dbReference>
<dbReference type="Pfam" id="PF05419">
    <property type="entry name" value="GUN4"/>
    <property type="match status" value="1"/>
</dbReference>
<evidence type="ECO:0000259" key="1">
    <source>
        <dbReference type="Pfam" id="PF05419"/>
    </source>
</evidence>
<organism evidence="2">
    <name type="scientific">Rhodochaete parvula</name>
    <dbReference type="NCBI Taxonomy" id="110510"/>
    <lineage>
        <taxon>Eukaryota</taxon>
        <taxon>Rhodophyta</taxon>
        <taxon>Compsopogonophyceae</taxon>
        <taxon>Rhodochaetales</taxon>
        <taxon>Rhodochaetaceae</taxon>
        <taxon>Rhodochaete</taxon>
    </lineage>
</organism>
<reference evidence="2" key="2">
    <citation type="submission" date="2017-03" db="EMBL/GenBank/DDBJ databases">
        <title>The new red algal subphylum Proteorhodophytina comprises the largest and most divergent plastid genomes known.</title>
        <authorList>
            <person name="Munoz-Gomez S.A."/>
            <person name="Mejia-Franco F.G."/>
            <person name="Durnin K."/>
            <person name="Morgan C."/>
            <person name="Grisdale C.J."/>
            <person name="Archibald J.M."/>
            <person name="Slamovits C.H."/>
        </authorList>
    </citation>
    <scope>NUCLEOTIDE SEQUENCE</scope>
    <source>
        <strain evidence="2">UTEX LB2715</strain>
    </source>
</reference>